<keyword evidence="2 6" id="KW-0812">Transmembrane</keyword>
<dbReference type="Pfam" id="PF04932">
    <property type="entry name" value="Wzy_C"/>
    <property type="match status" value="1"/>
</dbReference>
<dbReference type="GO" id="GO:0016020">
    <property type="term" value="C:membrane"/>
    <property type="evidence" value="ECO:0007669"/>
    <property type="project" value="UniProtKB-SubCell"/>
</dbReference>
<organism evidence="8 9">
    <name type="scientific">Streptomyces triticagri</name>
    <dbReference type="NCBI Taxonomy" id="2293568"/>
    <lineage>
        <taxon>Bacteria</taxon>
        <taxon>Bacillati</taxon>
        <taxon>Actinomycetota</taxon>
        <taxon>Actinomycetes</taxon>
        <taxon>Kitasatosporales</taxon>
        <taxon>Streptomycetaceae</taxon>
        <taxon>Streptomyces</taxon>
    </lineage>
</organism>
<evidence type="ECO:0000256" key="2">
    <source>
        <dbReference type="ARBA" id="ARBA00022692"/>
    </source>
</evidence>
<keyword evidence="9" id="KW-1185">Reference proteome</keyword>
<dbReference type="OrthoDB" id="4350326at2"/>
<proteinExistence type="predicted"/>
<evidence type="ECO:0000256" key="6">
    <source>
        <dbReference type="SAM" id="Phobius"/>
    </source>
</evidence>
<dbReference type="GO" id="GO:0016874">
    <property type="term" value="F:ligase activity"/>
    <property type="evidence" value="ECO:0007669"/>
    <property type="project" value="UniProtKB-KW"/>
</dbReference>
<reference evidence="8 9" key="1">
    <citation type="submission" date="2018-08" db="EMBL/GenBank/DDBJ databases">
        <title>Isolation, diversity and antifungal activity of Actinobacteria from wheat.</title>
        <authorList>
            <person name="Han C."/>
        </authorList>
    </citation>
    <scope>NUCLEOTIDE SEQUENCE [LARGE SCALE GENOMIC DNA]</scope>
    <source>
        <strain evidence="8 9">NEAU-YY421</strain>
    </source>
</reference>
<feature type="region of interest" description="Disordered" evidence="5">
    <location>
        <begin position="336"/>
        <end position="356"/>
    </location>
</feature>
<dbReference type="InterPro" id="IPR007016">
    <property type="entry name" value="O-antigen_ligase-rel_domated"/>
</dbReference>
<gene>
    <name evidence="8" type="ORF">DY218_33470</name>
</gene>
<evidence type="ECO:0000313" key="8">
    <source>
        <dbReference type="EMBL" id="RFU82201.1"/>
    </source>
</evidence>
<evidence type="ECO:0000256" key="4">
    <source>
        <dbReference type="ARBA" id="ARBA00023136"/>
    </source>
</evidence>
<sequence length="356" mass="35017">MAGTAARPGSRDHRSAADATGVVVLAACAVWALVTATARDGRPEGVLLAVLAVAAGHAGGRICGALLPAAGFVCASVAGVIMAAVSVATSDVPGAGTTSPLGHTGAAAALLILATGAACCGAWSTDRPGVRTSLRLLAMGITAAAAAIGSTAALVACAGIVMLSVAAARMRRRVVGLAGLALATTLVSGVSLAVAEDVLPRELTVSLEGPLTQHRVLLWQDAVDLAKEDPVLGSGPGRFGELSVTAGQTLDSDGRPHSAPLQQAAEQGVVGVVLLAAAFGWILLSLARSPRTTPLVLTAGATLAALAAVAAVGNALSFTPVTAGAGLLVGLSTARPLHEDMPPRTDPSVRPGQLPQ</sequence>
<feature type="transmembrane region" description="Helical" evidence="6">
    <location>
        <begin position="174"/>
        <end position="195"/>
    </location>
</feature>
<keyword evidence="3 6" id="KW-1133">Transmembrane helix</keyword>
<evidence type="ECO:0000313" key="9">
    <source>
        <dbReference type="Proteomes" id="UP000263094"/>
    </source>
</evidence>
<accession>A0A372LU74</accession>
<dbReference type="AlphaFoldDB" id="A0A372LU74"/>
<dbReference type="Proteomes" id="UP000263094">
    <property type="component" value="Unassembled WGS sequence"/>
</dbReference>
<dbReference type="InterPro" id="IPR051533">
    <property type="entry name" value="WaaL-like"/>
</dbReference>
<dbReference type="EMBL" id="QUAK01000239">
    <property type="protein sequence ID" value="RFU82201.1"/>
    <property type="molecule type" value="Genomic_DNA"/>
</dbReference>
<protein>
    <submittedName>
        <fullName evidence="8">O-antigen ligase domain-containing protein</fullName>
    </submittedName>
</protein>
<feature type="transmembrane region" description="Helical" evidence="6">
    <location>
        <begin position="268"/>
        <end position="287"/>
    </location>
</feature>
<evidence type="ECO:0000259" key="7">
    <source>
        <dbReference type="Pfam" id="PF04932"/>
    </source>
</evidence>
<dbReference type="PANTHER" id="PTHR37422:SF13">
    <property type="entry name" value="LIPOPOLYSACCHARIDE BIOSYNTHESIS PROTEIN PA4999-RELATED"/>
    <property type="match status" value="1"/>
</dbReference>
<feature type="domain" description="O-antigen ligase-related" evidence="7">
    <location>
        <begin position="141"/>
        <end position="275"/>
    </location>
</feature>
<keyword evidence="4 6" id="KW-0472">Membrane</keyword>
<feature type="transmembrane region" description="Helical" evidence="6">
    <location>
        <begin position="68"/>
        <end position="89"/>
    </location>
</feature>
<comment type="caution">
    <text evidence="8">The sequence shown here is derived from an EMBL/GenBank/DDBJ whole genome shotgun (WGS) entry which is preliminary data.</text>
</comment>
<feature type="transmembrane region" description="Helical" evidence="6">
    <location>
        <begin position="101"/>
        <end position="124"/>
    </location>
</feature>
<feature type="transmembrane region" description="Helical" evidence="6">
    <location>
        <begin position="136"/>
        <end position="162"/>
    </location>
</feature>
<feature type="transmembrane region" description="Helical" evidence="6">
    <location>
        <begin position="20"/>
        <end position="38"/>
    </location>
</feature>
<feature type="transmembrane region" description="Helical" evidence="6">
    <location>
        <begin position="294"/>
        <end position="312"/>
    </location>
</feature>
<evidence type="ECO:0000256" key="1">
    <source>
        <dbReference type="ARBA" id="ARBA00004141"/>
    </source>
</evidence>
<dbReference type="RefSeq" id="WP_128559931.1">
    <property type="nucleotide sequence ID" value="NZ_QUAK01000239.1"/>
</dbReference>
<evidence type="ECO:0000256" key="3">
    <source>
        <dbReference type="ARBA" id="ARBA00022989"/>
    </source>
</evidence>
<comment type="subcellular location">
    <subcellularLocation>
        <location evidence="1">Membrane</location>
        <topology evidence="1">Multi-pass membrane protein</topology>
    </subcellularLocation>
</comment>
<evidence type="ECO:0000256" key="5">
    <source>
        <dbReference type="SAM" id="MobiDB-lite"/>
    </source>
</evidence>
<name>A0A372LU74_9ACTN</name>
<dbReference type="PANTHER" id="PTHR37422">
    <property type="entry name" value="TEICHURONIC ACID BIOSYNTHESIS PROTEIN TUAE"/>
    <property type="match status" value="1"/>
</dbReference>
<keyword evidence="8" id="KW-0436">Ligase</keyword>